<proteinExistence type="predicted"/>
<gene>
    <name evidence="1" type="ORF">GPM918_LOCUS18189</name>
    <name evidence="2" type="ORF">OVA965_LOCUS32918</name>
    <name evidence="3" type="ORF">SRO942_LOCUS18186</name>
    <name evidence="4" type="ORF">TMI583_LOCUS33787</name>
</gene>
<dbReference type="Proteomes" id="UP000677228">
    <property type="component" value="Unassembled WGS sequence"/>
</dbReference>
<evidence type="ECO:0000313" key="1">
    <source>
        <dbReference type="EMBL" id="CAF1089619.1"/>
    </source>
</evidence>
<protein>
    <submittedName>
        <fullName evidence="1">Uncharacterized protein</fullName>
    </submittedName>
</protein>
<dbReference type="InterPro" id="IPR012337">
    <property type="entry name" value="RNaseH-like_sf"/>
</dbReference>
<name>A0A814NAN3_9BILA</name>
<dbReference type="Proteomes" id="UP000663829">
    <property type="component" value="Unassembled WGS sequence"/>
</dbReference>
<dbReference type="AlphaFoldDB" id="A0A814NAN3"/>
<comment type="caution">
    <text evidence="1">The sequence shown here is derived from an EMBL/GenBank/DDBJ whole genome shotgun (WGS) entry which is preliminary data.</text>
</comment>
<evidence type="ECO:0000313" key="2">
    <source>
        <dbReference type="EMBL" id="CAF1398322.1"/>
    </source>
</evidence>
<dbReference type="EMBL" id="CAJNOK010026094">
    <property type="protein sequence ID" value="CAF1398322.1"/>
    <property type="molecule type" value="Genomic_DNA"/>
</dbReference>
<evidence type="ECO:0000313" key="4">
    <source>
        <dbReference type="EMBL" id="CAF4205626.1"/>
    </source>
</evidence>
<dbReference type="SUPFAM" id="SSF53098">
    <property type="entry name" value="Ribonuclease H-like"/>
    <property type="match status" value="1"/>
</dbReference>
<dbReference type="Proteomes" id="UP000681722">
    <property type="component" value="Unassembled WGS sequence"/>
</dbReference>
<dbReference type="OrthoDB" id="2445465at2759"/>
<dbReference type="EMBL" id="CAJOBA010047812">
    <property type="protein sequence ID" value="CAF4205626.1"/>
    <property type="molecule type" value="Genomic_DNA"/>
</dbReference>
<accession>A0A814NAN3</accession>
<dbReference type="EMBL" id="CAJNOQ010005194">
    <property type="protein sequence ID" value="CAF1089619.1"/>
    <property type="molecule type" value="Genomic_DNA"/>
</dbReference>
<dbReference type="EMBL" id="CAJOBC010005194">
    <property type="protein sequence ID" value="CAF3855133.1"/>
    <property type="molecule type" value="Genomic_DNA"/>
</dbReference>
<keyword evidence="5" id="KW-1185">Reference proteome</keyword>
<evidence type="ECO:0000313" key="5">
    <source>
        <dbReference type="Proteomes" id="UP000663829"/>
    </source>
</evidence>
<reference evidence="1" key="1">
    <citation type="submission" date="2021-02" db="EMBL/GenBank/DDBJ databases">
        <authorList>
            <person name="Nowell W R."/>
        </authorList>
    </citation>
    <scope>NUCLEOTIDE SEQUENCE</scope>
</reference>
<dbReference type="Proteomes" id="UP000682733">
    <property type="component" value="Unassembled WGS sequence"/>
</dbReference>
<sequence length="218" mass="25142">MLSKLSTVTTYFNQSHKFEAILKAEAKRTHVRKETFDSDTRWTTVADCLKSFTVLRNPLETIICVYGEELPPKVLVVVKQKQLYHEIDNLYGIMRVLAYAVGIIQANSASLADCYLVLIYITRLMSKLIAQNDTKEFGCFFSKSVNIRLKEFQNDYYLVCFYLHPKYHDAGMLTKSRETVYRTLAEYSKKIGNNVCSLTILLFYHIVSPLFRADIFGA</sequence>
<evidence type="ECO:0000313" key="3">
    <source>
        <dbReference type="EMBL" id="CAF3855133.1"/>
    </source>
</evidence>
<organism evidence="1 5">
    <name type="scientific">Didymodactylos carnosus</name>
    <dbReference type="NCBI Taxonomy" id="1234261"/>
    <lineage>
        <taxon>Eukaryota</taxon>
        <taxon>Metazoa</taxon>
        <taxon>Spiralia</taxon>
        <taxon>Gnathifera</taxon>
        <taxon>Rotifera</taxon>
        <taxon>Eurotatoria</taxon>
        <taxon>Bdelloidea</taxon>
        <taxon>Philodinida</taxon>
        <taxon>Philodinidae</taxon>
        <taxon>Didymodactylos</taxon>
    </lineage>
</organism>